<name>A0ABW7U7T7_9ACTN</name>
<evidence type="ECO:0000313" key="5">
    <source>
        <dbReference type="Proteomes" id="UP001611339"/>
    </source>
</evidence>
<protein>
    <recommendedName>
        <fullName evidence="2">Anti-sigma factor antagonist</fullName>
    </recommendedName>
</protein>
<dbReference type="RefSeq" id="WP_123456356.1">
    <property type="nucleotide sequence ID" value="NZ_JBEYXG010000025.1"/>
</dbReference>
<dbReference type="Gene3D" id="3.30.750.24">
    <property type="entry name" value="STAS domain"/>
    <property type="match status" value="1"/>
</dbReference>
<dbReference type="CDD" id="cd07043">
    <property type="entry name" value="STAS_anti-anti-sigma_factors"/>
    <property type="match status" value="1"/>
</dbReference>
<dbReference type="InterPro" id="IPR002645">
    <property type="entry name" value="STAS_dom"/>
</dbReference>
<evidence type="ECO:0000259" key="3">
    <source>
        <dbReference type="PROSITE" id="PS50801"/>
    </source>
</evidence>
<organism evidence="4 5">
    <name type="scientific">Streptomyces litmocidini</name>
    <dbReference type="NCBI Taxonomy" id="67318"/>
    <lineage>
        <taxon>Bacteria</taxon>
        <taxon>Bacillati</taxon>
        <taxon>Actinomycetota</taxon>
        <taxon>Actinomycetes</taxon>
        <taxon>Kitasatosporales</taxon>
        <taxon>Streptomycetaceae</taxon>
        <taxon>Streptomyces</taxon>
    </lineage>
</organism>
<dbReference type="Pfam" id="PF13466">
    <property type="entry name" value="STAS_2"/>
    <property type="match status" value="1"/>
</dbReference>
<dbReference type="EMBL" id="JBIRUI010000005">
    <property type="protein sequence ID" value="MFI1714823.1"/>
    <property type="molecule type" value="Genomic_DNA"/>
</dbReference>
<dbReference type="PANTHER" id="PTHR33495:SF2">
    <property type="entry name" value="ANTI-SIGMA FACTOR ANTAGONIST TM_1081-RELATED"/>
    <property type="match status" value="1"/>
</dbReference>
<feature type="domain" description="STAS" evidence="3">
    <location>
        <begin position="1"/>
        <end position="103"/>
    </location>
</feature>
<dbReference type="NCBIfam" id="TIGR00377">
    <property type="entry name" value="ant_ant_sig"/>
    <property type="match status" value="1"/>
</dbReference>
<keyword evidence="5" id="KW-1185">Reference proteome</keyword>
<dbReference type="InterPro" id="IPR058548">
    <property type="entry name" value="MlaB-like_STAS"/>
</dbReference>
<comment type="similarity">
    <text evidence="1 2">Belongs to the anti-sigma-factor antagonist family.</text>
</comment>
<gene>
    <name evidence="4" type="ORF">ACH407_14795</name>
</gene>
<dbReference type="InterPro" id="IPR003658">
    <property type="entry name" value="Anti-sigma_ant"/>
</dbReference>
<dbReference type="PANTHER" id="PTHR33495">
    <property type="entry name" value="ANTI-SIGMA FACTOR ANTAGONIST TM_1081-RELATED-RELATED"/>
    <property type="match status" value="1"/>
</dbReference>
<evidence type="ECO:0000256" key="1">
    <source>
        <dbReference type="ARBA" id="ARBA00009013"/>
    </source>
</evidence>
<dbReference type="InterPro" id="IPR036513">
    <property type="entry name" value="STAS_dom_sf"/>
</dbReference>
<sequence>MAVRDDPYVIRVIGDMDLNSAEELRTALMRAVEETPPGSEVVVDLRNSSFCDSAGLNALLAARERAWVSGHTFRLAAPSHQMVRLLELTGTEGLFVLGPAVSD</sequence>
<comment type="caution">
    <text evidence="4">The sequence shown here is derived from an EMBL/GenBank/DDBJ whole genome shotgun (WGS) entry which is preliminary data.</text>
</comment>
<evidence type="ECO:0000313" key="4">
    <source>
        <dbReference type="EMBL" id="MFI1714823.1"/>
    </source>
</evidence>
<dbReference type="Proteomes" id="UP001611339">
    <property type="component" value="Unassembled WGS sequence"/>
</dbReference>
<reference evidence="4 5" key="1">
    <citation type="submission" date="2024-10" db="EMBL/GenBank/DDBJ databases">
        <title>The Natural Products Discovery Center: Release of the First 8490 Sequenced Strains for Exploring Actinobacteria Biosynthetic Diversity.</title>
        <authorList>
            <person name="Kalkreuter E."/>
            <person name="Kautsar S.A."/>
            <person name="Yang D."/>
            <person name="Bader C.D."/>
            <person name="Teijaro C.N."/>
            <person name="Fluegel L."/>
            <person name="Davis C.M."/>
            <person name="Simpson J.R."/>
            <person name="Lauterbach L."/>
            <person name="Steele A.D."/>
            <person name="Gui C."/>
            <person name="Meng S."/>
            <person name="Li G."/>
            <person name="Viehrig K."/>
            <person name="Ye F."/>
            <person name="Su P."/>
            <person name="Kiefer A.F."/>
            <person name="Nichols A."/>
            <person name="Cepeda A.J."/>
            <person name="Yan W."/>
            <person name="Fan B."/>
            <person name="Jiang Y."/>
            <person name="Adhikari A."/>
            <person name="Zheng C.-J."/>
            <person name="Schuster L."/>
            <person name="Cowan T.M."/>
            <person name="Smanski M.J."/>
            <person name="Chevrette M.G."/>
            <person name="De Carvalho L.P.S."/>
            <person name="Shen B."/>
        </authorList>
    </citation>
    <scope>NUCLEOTIDE SEQUENCE [LARGE SCALE GENOMIC DNA]</scope>
    <source>
        <strain evidence="4 5">NPDC020602</strain>
    </source>
</reference>
<dbReference type="SUPFAM" id="SSF52091">
    <property type="entry name" value="SpoIIaa-like"/>
    <property type="match status" value="1"/>
</dbReference>
<accession>A0ABW7U7T7</accession>
<evidence type="ECO:0000256" key="2">
    <source>
        <dbReference type="RuleBase" id="RU003749"/>
    </source>
</evidence>
<dbReference type="PROSITE" id="PS50801">
    <property type="entry name" value="STAS"/>
    <property type="match status" value="1"/>
</dbReference>
<proteinExistence type="inferred from homology"/>